<feature type="compositionally biased region" description="Basic and acidic residues" evidence="1">
    <location>
        <begin position="40"/>
        <end position="50"/>
    </location>
</feature>
<protein>
    <recommendedName>
        <fullName evidence="2">Sulfatase-modifying factor enzyme-like domain-containing protein</fullName>
    </recommendedName>
</protein>
<dbReference type="PANTHER" id="PTHR23150">
    <property type="entry name" value="SULFATASE MODIFYING FACTOR 1, 2"/>
    <property type="match status" value="1"/>
</dbReference>
<dbReference type="Proteomes" id="UP000632273">
    <property type="component" value="Unassembled WGS sequence"/>
</dbReference>
<dbReference type="EMBL" id="BMHT01000005">
    <property type="protein sequence ID" value="GGF14984.1"/>
    <property type="molecule type" value="Genomic_DNA"/>
</dbReference>
<dbReference type="SUPFAM" id="SSF56436">
    <property type="entry name" value="C-type lectin-like"/>
    <property type="match status" value="1"/>
</dbReference>
<evidence type="ECO:0000256" key="1">
    <source>
        <dbReference type="SAM" id="MobiDB-lite"/>
    </source>
</evidence>
<feature type="domain" description="Sulfatase-modifying factor enzyme-like" evidence="2">
    <location>
        <begin position="55"/>
        <end position="360"/>
    </location>
</feature>
<name>A0ABQ1UD60_9BACT</name>
<keyword evidence="4" id="KW-1185">Reference proteome</keyword>
<comment type="caution">
    <text evidence="3">The sequence shown here is derived from an EMBL/GenBank/DDBJ whole genome shotgun (WGS) entry which is preliminary data.</text>
</comment>
<dbReference type="InterPro" id="IPR016187">
    <property type="entry name" value="CTDL_fold"/>
</dbReference>
<evidence type="ECO:0000259" key="2">
    <source>
        <dbReference type="Pfam" id="PF03781"/>
    </source>
</evidence>
<dbReference type="InterPro" id="IPR005532">
    <property type="entry name" value="SUMF_dom"/>
</dbReference>
<evidence type="ECO:0000313" key="4">
    <source>
        <dbReference type="Proteomes" id="UP000632273"/>
    </source>
</evidence>
<dbReference type="Gene3D" id="3.90.1580.10">
    <property type="entry name" value="paralog of FGE (formylglycine-generating enzyme)"/>
    <property type="match status" value="1"/>
</dbReference>
<feature type="region of interest" description="Disordered" evidence="1">
    <location>
        <begin position="24"/>
        <end position="54"/>
    </location>
</feature>
<dbReference type="Pfam" id="PF03781">
    <property type="entry name" value="FGE-sulfatase"/>
    <property type="match status" value="1"/>
</dbReference>
<reference evidence="4" key="1">
    <citation type="journal article" date="2019" name="Int. J. Syst. Evol. Microbiol.">
        <title>The Global Catalogue of Microorganisms (GCM) 10K type strain sequencing project: providing services to taxonomists for standard genome sequencing and annotation.</title>
        <authorList>
            <consortium name="The Broad Institute Genomics Platform"/>
            <consortium name="The Broad Institute Genome Sequencing Center for Infectious Disease"/>
            <person name="Wu L."/>
            <person name="Ma J."/>
        </authorList>
    </citation>
    <scope>NUCLEOTIDE SEQUENCE [LARGE SCALE GENOMIC DNA]</scope>
    <source>
        <strain evidence="4">CGMCC 1.15197</strain>
    </source>
</reference>
<dbReference type="InterPro" id="IPR051043">
    <property type="entry name" value="Sulfatase_Mod_Factor_Kinase"/>
</dbReference>
<sequence>MACQQADSTEKSVVTAPATQTMCYAPDSKLGQQTASKPLAADKMKSEPPKGPKPAGMAWIPAGQYQMGTNDEQSFPNERPAHDVRLAGFWMDEHEVTNAEFARFVAATGYKTTAERPVDWEQLKTQLPPGTPKPPEANLAPGAMVFTPPSQPVPLDDYTVWWHWVPGASWRHPEGPGSTLKGRENHPVVQVSWDDATAYARWAGKRLPTEAEWEWAARGGLAAKRFTWGDAPPTEKQANIWQGNFPNQNTKADGYVGTAPIKSFAANNYGLYDMAGNVWEWCADWYRADEHIKLASLGQCENPDGPKASFDPDEPTIPKRVTKGGSFLCHVSYCESYRPSARRGTAFDSGMSHVGFRCVR</sequence>
<evidence type="ECO:0000313" key="3">
    <source>
        <dbReference type="EMBL" id="GGF14984.1"/>
    </source>
</evidence>
<gene>
    <name evidence="3" type="ORF">GCM10011383_27720</name>
</gene>
<organism evidence="3 4">
    <name type="scientific">Hymenobacter cavernae</name>
    <dbReference type="NCBI Taxonomy" id="2044852"/>
    <lineage>
        <taxon>Bacteria</taxon>
        <taxon>Pseudomonadati</taxon>
        <taxon>Bacteroidota</taxon>
        <taxon>Cytophagia</taxon>
        <taxon>Cytophagales</taxon>
        <taxon>Hymenobacteraceae</taxon>
        <taxon>Hymenobacter</taxon>
    </lineage>
</organism>
<proteinExistence type="predicted"/>
<accession>A0ABQ1UD60</accession>
<dbReference type="PANTHER" id="PTHR23150:SF19">
    <property type="entry name" value="FORMYLGLYCINE-GENERATING ENZYME"/>
    <property type="match status" value="1"/>
</dbReference>
<dbReference type="InterPro" id="IPR042095">
    <property type="entry name" value="SUMF_sf"/>
</dbReference>